<evidence type="ECO:0000256" key="6">
    <source>
        <dbReference type="ARBA" id="ARBA00023157"/>
    </source>
</evidence>
<keyword evidence="3" id="KW-0732">Signal</keyword>
<feature type="domain" description="Ig-like" evidence="9">
    <location>
        <begin position="33"/>
        <end position="126"/>
    </location>
</feature>
<dbReference type="PANTHER" id="PTHR10075:SF100">
    <property type="entry name" value="FASCICLIN-2"/>
    <property type="match status" value="1"/>
</dbReference>
<dbReference type="FunFam" id="2.60.40.10:FF:000273">
    <property type="entry name" value="contactin-3 isoform X1"/>
    <property type="match status" value="1"/>
</dbReference>
<keyword evidence="6" id="KW-1015">Disulfide bond</keyword>
<dbReference type="Proteomes" id="UP001516400">
    <property type="component" value="Unassembled WGS sequence"/>
</dbReference>
<dbReference type="InterPro" id="IPR013783">
    <property type="entry name" value="Ig-like_fold"/>
</dbReference>
<evidence type="ECO:0000259" key="9">
    <source>
        <dbReference type="PROSITE" id="PS50835"/>
    </source>
</evidence>
<keyword evidence="8" id="KW-0393">Immunoglobulin domain</keyword>
<keyword evidence="7" id="KW-0325">Glycoprotein</keyword>
<dbReference type="SMART" id="SM00408">
    <property type="entry name" value="IGc2"/>
    <property type="match status" value="1"/>
</dbReference>
<keyword evidence="4" id="KW-0677">Repeat</keyword>
<dbReference type="InterPro" id="IPR003598">
    <property type="entry name" value="Ig_sub2"/>
</dbReference>
<evidence type="ECO:0000256" key="4">
    <source>
        <dbReference type="ARBA" id="ARBA00022737"/>
    </source>
</evidence>
<dbReference type="InterPro" id="IPR036179">
    <property type="entry name" value="Ig-like_dom_sf"/>
</dbReference>
<dbReference type="InterPro" id="IPR003599">
    <property type="entry name" value="Ig_sub"/>
</dbReference>
<keyword evidence="11" id="KW-1185">Reference proteome</keyword>
<evidence type="ECO:0000256" key="3">
    <source>
        <dbReference type="ARBA" id="ARBA00022729"/>
    </source>
</evidence>
<evidence type="ECO:0000256" key="1">
    <source>
        <dbReference type="ARBA" id="ARBA00004236"/>
    </source>
</evidence>
<feature type="non-terminal residue" evidence="10">
    <location>
        <position position="1"/>
    </location>
</feature>
<reference evidence="10 11" key="1">
    <citation type="journal article" date="2021" name="BMC Biol.">
        <title>Horizontally acquired antibacterial genes associated with adaptive radiation of ladybird beetles.</title>
        <authorList>
            <person name="Li H.S."/>
            <person name="Tang X.F."/>
            <person name="Huang Y.H."/>
            <person name="Xu Z.Y."/>
            <person name="Chen M.L."/>
            <person name="Du X.Y."/>
            <person name="Qiu B.Y."/>
            <person name="Chen P.T."/>
            <person name="Zhang W."/>
            <person name="Slipinski A."/>
            <person name="Escalona H.E."/>
            <person name="Waterhouse R.M."/>
            <person name="Zwick A."/>
            <person name="Pang H."/>
        </authorList>
    </citation>
    <scope>NUCLEOTIDE SEQUENCE [LARGE SCALE GENOMIC DNA]</scope>
    <source>
        <strain evidence="10">SYSU2018</strain>
    </source>
</reference>
<evidence type="ECO:0000313" key="11">
    <source>
        <dbReference type="Proteomes" id="UP001516400"/>
    </source>
</evidence>
<comment type="subcellular location">
    <subcellularLocation>
        <location evidence="1">Cell membrane</location>
    </subcellularLocation>
</comment>
<dbReference type="PROSITE" id="PS50835">
    <property type="entry name" value="IG_LIKE"/>
    <property type="match status" value="1"/>
</dbReference>
<keyword evidence="2" id="KW-1003">Cell membrane</keyword>
<comment type="caution">
    <text evidence="10">The sequence shown here is derived from an EMBL/GenBank/DDBJ whole genome shotgun (WGS) entry which is preliminary data.</text>
</comment>
<dbReference type="Gene3D" id="2.60.40.10">
    <property type="entry name" value="Immunoglobulins"/>
    <property type="match status" value="1"/>
</dbReference>
<dbReference type="Pfam" id="PF13927">
    <property type="entry name" value="Ig_3"/>
    <property type="match status" value="1"/>
</dbReference>
<keyword evidence="5" id="KW-0472">Membrane</keyword>
<proteinExistence type="predicted"/>
<evidence type="ECO:0000256" key="8">
    <source>
        <dbReference type="ARBA" id="ARBA00023319"/>
    </source>
</evidence>
<evidence type="ECO:0000256" key="2">
    <source>
        <dbReference type="ARBA" id="ARBA00022475"/>
    </source>
</evidence>
<sequence length="130" mass="14638">KPSSKCQEGDEQINSIHHEPMPYFHLIFDLKLPHIILKKQFEVNPVSTRVEIGHQMELRCVAPMGMPPPRIYWLRGGQPLQSDTTMIVSSEGQLLISQARPQDTGNYTCVAENIAAKRLSNPAQITVYGK</sequence>
<dbReference type="SMART" id="SM00409">
    <property type="entry name" value="IG"/>
    <property type="match status" value="1"/>
</dbReference>
<dbReference type="PANTHER" id="PTHR10075">
    <property type="entry name" value="BASIGIN RELATED"/>
    <property type="match status" value="1"/>
</dbReference>
<organism evidence="10 11">
    <name type="scientific">Cryptolaemus montrouzieri</name>
    <dbReference type="NCBI Taxonomy" id="559131"/>
    <lineage>
        <taxon>Eukaryota</taxon>
        <taxon>Metazoa</taxon>
        <taxon>Ecdysozoa</taxon>
        <taxon>Arthropoda</taxon>
        <taxon>Hexapoda</taxon>
        <taxon>Insecta</taxon>
        <taxon>Pterygota</taxon>
        <taxon>Neoptera</taxon>
        <taxon>Endopterygota</taxon>
        <taxon>Coleoptera</taxon>
        <taxon>Polyphaga</taxon>
        <taxon>Cucujiformia</taxon>
        <taxon>Coccinelloidea</taxon>
        <taxon>Coccinellidae</taxon>
        <taxon>Scymninae</taxon>
        <taxon>Scymnini</taxon>
        <taxon>Cryptolaemus</taxon>
    </lineage>
</organism>
<dbReference type="InterPro" id="IPR007110">
    <property type="entry name" value="Ig-like_dom"/>
</dbReference>
<evidence type="ECO:0000256" key="7">
    <source>
        <dbReference type="ARBA" id="ARBA00023180"/>
    </source>
</evidence>
<dbReference type="AlphaFoldDB" id="A0ABD2NSD6"/>
<dbReference type="EMBL" id="JABFTP020000144">
    <property type="protein sequence ID" value="KAL3281276.1"/>
    <property type="molecule type" value="Genomic_DNA"/>
</dbReference>
<accession>A0ABD2NSD6</accession>
<dbReference type="GO" id="GO:0005886">
    <property type="term" value="C:plasma membrane"/>
    <property type="evidence" value="ECO:0007669"/>
    <property type="project" value="UniProtKB-SubCell"/>
</dbReference>
<evidence type="ECO:0000313" key="10">
    <source>
        <dbReference type="EMBL" id="KAL3281276.1"/>
    </source>
</evidence>
<name>A0ABD2NSD6_9CUCU</name>
<gene>
    <name evidence="10" type="ORF">HHI36_004489</name>
</gene>
<dbReference type="SUPFAM" id="SSF48726">
    <property type="entry name" value="Immunoglobulin"/>
    <property type="match status" value="1"/>
</dbReference>
<protein>
    <recommendedName>
        <fullName evidence="9">Ig-like domain-containing protein</fullName>
    </recommendedName>
</protein>
<evidence type="ECO:0000256" key="5">
    <source>
        <dbReference type="ARBA" id="ARBA00023136"/>
    </source>
</evidence>
<dbReference type="GO" id="GO:0048468">
    <property type="term" value="P:cell development"/>
    <property type="evidence" value="ECO:0007669"/>
    <property type="project" value="UniProtKB-ARBA"/>
</dbReference>